<evidence type="ECO:0000313" key="5">
    <source>
        <dbReference type="Proteomes" id="UP000198424"/>
    </source>
</evidence>
<keyword evidence="5" id="KW-1185">Reference proteome</keyword>
<evidence type="ECO:0000313" key="4">
    <source>
        <dbReference type="Proteomes" id="UP000028712"/>
    </source>
</evidence>
<feature type="domain" description="YdhG-like" evidence="1">
    <location>
        <begin position="17"/>
        <end position="111"/>
    </location>
</feature>
<reference evidence="2 4" key="1">
    <citation type="submission" date="2014-07" db="EMBL/GenBank/DDBJ databases">
        <title>Genome of Flavobacterium hydatis DSM 2063.</title>
        <authorList>
            <person name="Pipes S.E."/>
            <person name="Stropko S.J."/>
            <person name="Newman J.D."/>
        </authorList>
    </citation>
    <scope>NUCLEOTIDE SEQUENCE [LARGE SCALE GENOMIC DNA]</scope>
    <source>
        <strain evidence="2 4">DSM 2063</strain>
    </source>
</reference>
<dbReference type="Proteomes" id="UP000198424">
    <property type="component" value="Unassembled WGS sequence"/>
</dbReference>
<organism evidence="2 4">
    <name type="scientific">Flavobacterium hydatis</name>
    <name type="common">Cytophaga aquatilis</name>
    <dbReference type="NCBI Taxonomy" id="991"/>
    <lineage>
        <taxon>Bacteria</taxon>
        <taxon>Pseudomonadati</taxon>
        <taxon>Bacteroidota</taxon>
        <taxon>Flavobacteriia</taxon>
        <taxon>Flavobacteriales</taxon>
        <taxon>Flavobacteriaceae</taxon>
        <taxon>Flavobacterium</taxon>
    </lineage>
</organism>
<reference evidence="3 5" key="2">
    <citation type="submission" date="2016-11" db="EMBL/GenBank/DDBJ databases">
        <title>Whole genomes of Flavobacteriaceae.</title>
        <authorList>
            <person name="Stine C."/>
            <person name="Li C."/>
            <person name="Tadesse D."/>
        </authorList>
    </citation>
    <scope>NUCLEOTIDE SEQUENCE [LARGE SCALE GENOMIC DNA]</scope>
    <source>
        <strain evidence="3 5">ATCC 29551</strain>
    </source>
</reference>
<dbReference type="AlphaFoldDB" id="A0A086AI77"/>
<dbReference type="Pfam" id="PF08818">
    <property type="entry name" value="DUF1801"/>
    <property type="match status" value="1"/>
</dbReference>
<comment type="caution">
    <text evidence="2">The sequence shown here is derived from an EMBL/GenBank/DDBJ whole genome shotgun (WGS) entry which is preliminary data.</text>
</comment>
<name>A0A086AI77_FLAHY</name>
<evidence type="ECO:0000313" key="2">
    <source>
        <dbReference type="EMBL" id="KFF16391.1"/>
    </source>
</evidence>
<gene>
    <name evidence="3" type="ORF">B0A62_04850</name>
    <name evidence="2" type="ORF">IW20_11625</name>
</gene>
<protein>
    <recommendedName>
        <fullName evidence="1">YdhG-like domain-containing protein</fullName>
    </recommendedName>
</protein>
<dbReference type="InterPro" id="IPR014922">
    <property type="entry name" value="YdhG-like"/>
</dbReference>
<dbReference type="Gene3D" id="3.90.1150.200">
    <property type="match status" value="1"/>
</dbReference>
<sequence length="126" mass="14688">MSLELDNFYLKQEEPNKGCLLALRQIILSQDSEITHALKYGMPFFCYQGKMFCYLWVHKTNNKPYLGIVEGKHFDNPELIAEKRSRMKTMLFDPNEDLPIDTIKAIIEKAIGLYKSGEIKTLKQKK</sequence>
<evidence type="ECO:0000313" key="3">
    <source>
        <dbReference type="EMBL" id="OXA97091.1"/>
    </source>
</evidence>
<accession>A0A086AI77</accession>
<dbReference type="EMBL" id="JPRM01000015">
    <property type="protein sequence ID" value="KFF16391.1"/>
    <property type="molecule type" value="Genomic_DNA"/>
</dbReference>
<dbReference type="Proteomes" id="UP000028712">
    <property type="component" value="Unassembled WGS sequence"/>
</dbReference>
<proteinExistence type="predicted"/>
<evidence type="ECO:0000259" key="1">
    <source>
        <dbReference type="Pfam" id="PF08818"/>
    </source>
</evidence>
<dbReference type="OrthoDB" id="670608at2"/>
<dbReference type="RefSeq" id="WP_035622228.1">
    <property type="nucleotide sequence ID" value="NZ_JBEWQG010000001.1"/>
</dbReference>
<dbReference type="EMBL" id="MUGY01000004">
    <property type="protein sequence ID" value="OXA97091.1"/>
    <property type="molecule type" value="Genomic_DNA"/>
</dbReference>
<dbReference type="STRING" id="991.IW20_11625"/>
<dbReference type="eggNOG" id="ENOG5032SVM">
    <property type="taxonomic scope" value="Bacteria"/>
</dbReference>
<dbReference type="SUPFAM" id="SSF159888">
    <property type="entry name" value="YdhG-like"/>
    <property type="match status" value="1"/>
</dbReference>